<proteinExistence type="predicted"/>
<gene>
    <name evidence="1" type="ORF">GCM10011518_36560</name>
</gene>
<dbReference type="InterPro" id="IPR011047">
    <property type="entry name" value="Quinoprotein_ADH-like_sf"/>
</dbReference>
<reference evidence="2" key="1">
    <citation type="journal article" date="2019" name="Int. J. Syst. Evol. Microbiol.">
        <title>The Global Catalogue of Microorganisms (GCM) 10K type strain sequencing project: providing services to taxonomists for standard genome sequencing and annotation.</title>
        <authorList>
            <consortium name="The Broad Institute Genomics Platform"/>
            <consortium name="The Broad Institute Genome Sequencing Center for Infectious Disease"/>
            <person name="Wu L."/>
            <person name="Ma J."/>
        </authorList>
    </citation>
    <scope>NUCLEOTIDE SEQUENCE [LARGE SCALE GENOMIC DNA]</scope>
    <source>
        <strain evidence="2">CGMCC 1.16060</strain>
    </source>
</reference>
<comment type="caution">
    <text evidence="1">The sequence shown here is derived from an EMBL/GenBank/DDBJ whole genome shotgun (WGS) entry which is preliminary data.</text>
</comment>
<protein>
    <recommendedName>
        <fullName evidence="3">PQQ-like domain-containing protein</fullName>
    </recommendedName>
</protein>
<sequence>MYKKIEEKKKIKNFLCLNKILAYTLDNVFFINGDQYNIAPILLKFDITKNNVWLKDENWENYLININESILTKLDFNIGLNGEIKDMIFIFKNSIRSCLSTITNKIIINVGQVDNIKYYMSFGNFIYCHIENYFIKSLSVLTGEYKWTLDLKPSIPKDDYIKNIFGIAENLLWLTTYWGILVGIDISNGTVKHLLNFGHVGFEAPDSNSLSTYSYSLFDEINKKLCGVYNKQYWEIDLTQPETGLKVYNLTQINPDYFKNEWSNPEGMRLDDKYIYCRDIEISTISIIERHSGKIVWYKRINDLAPRPSIIINDIQIGDNNLYALDTGGTLHIFEKQQ</sequence>
<evidence type="ECO:0008006" key="3">
    <source>
        <dbReference type="Google" id="ProtNLM"/>
    </source>
</evidence>
<dbReference type="EMBL" id="BMKP01000009">
    <property type="protein sequence ID" value="GGF23965.1"/>
    <property type="molecule type" value="Genomic_DNA"/>
</dbReference>
<dbReference type="RefSeq" id="WP_163395882.1">
    <property type="nucleotide sequence ID" value="NZ_BMKP01000009.1"/>
</dbReference>
<dbReference type="Gene3D" id="2.130.10.10">
    <property type="entry name" value="YVTN repeat-like/Quinoprotein amine dehydrogenase"/>
    <property type="match status" value="1"/>
</dbReference>
<accession>A0ABQ1UPJ5</accession>
<keyword evidence="2" id="KW-1185">Reference proteome</keyword>
<evidence type="ECO:0000313" key="1">
    <source>
        <dbReference type="EMBL" id="GGF23965.1"/>
    </source>
</evidence>
<organism evidence="1 2">
    <name type="scientific">Flavobacterium limi</name>
    <dbReference type="NCBI Taxonomy" id="2045105"/>
    <lineage>
        <taxon>Bacteria</taxon>
        <taxon>Pseudomonadati</taxon>
        <taxon>Bacteroidota</taxon>
        <taxon>Flavobacteriia</taxon>
        <taxon>Flavobacteriales</taxon>
        <taxon>Flavobacteriaceae</taxon>
        <taxon>Flavobacterium</taxon>
    </lineage>
</organism>
<dbReference type="Proteomes" id="UP000655016">
    <property type="component" value="Unassembled WGS sequence"/>
</dbReference>
<name>A0ABQ1UPJ5_9FLAO</name>
<evidence type="ECO:0000313" key="2">
    <source>
        <dbReference type="Proteomes" id="UP000655016"/>
    </source>
</evidence>
<dbReference type="InterPro" id="IPR015943">
    <property type="entry name" value="WD40/YVTN_repeat-like_dom_sf"/>
</dbReference>
<dbReference type="SUPFAM" id="SSF50998">
    <property type="entry name" value="Quinoprotein alcohol dehydrogenase-like"/>
    <property type="match status" value="1"/>
</dbReference>